<protein>
    <recommendedName>
        <fullName evidence="4">Outer membrane protein beta-barrel domain-containing protein</fullName>
    </recommendedName>
</protein>
<accession>A0A9X2L018</accession>
<sequence>MRLAIFMALLFCSFFSHAQFQPRLYAGGKMFYNKAYESNLYGAFEAGAEVFRFKFLAPEIGINYYAGTPNEFEKLDFESSPPQGVARYDGRFHSFNFSIAPKLIFGNKEAALVILPEYNFGTMRVYERFFQRNGNRYELREDISESSRHQFWTFSAGVEGDFFSLEHINFSLLLTYNTLNSEKAFEDLQFSETNDNYSEASSDGLGITFRAYFDIFKN</sequence>
<name>A0A9X2L018_9FLAO</name>
<keyword evidence="1" id="KW-0732">Signal</keyword>
<comment type="caution">
    <text evidence="2">The sequence shown here is derived from an EMBL/GenBank/DDBJ whole genome shotgun (WGS) entry which is preliminary data.</text>
</comment>
<dbReference type="AlphaFoldDB" id="A0A9X2L018"/>
<gene>
    <name evidence="2" type="ORF">MKO06_16515</name>
</gene>
<evidence type="ECO:0008006" key="4">
    <source>
        <dbReference type="Google" id="ProtNLM"/>
    </source>
</evidence>
<keyword evidence="3" id="KW-1185">Reference proteome</keyword>
<reference evidence="2" key="1">
    <citation type="submission" date="2022-07" db="EMBL/GenBank/DDBJ databases">
        <title>Gramela sediminis sp. nov., isolated from deep-sea sediment of the Indian Ocean.</title>
        <authorList>
            <person name="Shi H."/>
        </authorList>
    </citation>
    <scope>NUCLEOTIDE SEQUENCE</scope>
    <source>
        <strain evidence="2">GC03-9</strain>
    </source>
</reference>
<evidence type="ECO:0000313" key="3">
    <source>
        <dbReference type="Proteomes" id="UP001155280"/>
    </source>
</evidence>
<evidence type="ECO:0000313" key="2">
    <source>
        <dbReference type="EMBL" id="MCP9201515.1"/>
    </source>
</evidence>
<organism evidence="2 3">
    <name type="scientific">Christiangramia oceanisediminis</name>
    <dbReference type="NCBI Taxonomy" id="2920386"/>
    <lineage>
        <taxon>Bacteria</taxon>
        <taxon>Pseudomonadati</taxon>
        <taxon>Bacteroidota</taxon>
        <taxon>Flavobacteriia</taxon>
        <taxon>Flavobacteriales</taxon>
        <taxon>Flavobacteriaceae</taxon>
        <taxon>Christiangramia</taxon>
    </lineage>
</organism>
<dbReference type="EMBL" id="JANCNS010000003">
    <property type="protein sequence ID" value="MCP9201515.1"/>
    <property type="molecule type" value="Genomic_DNA"/>
</dbReference>
<proteinExistence type="predicted"/>
<feature type="chain" id="PRO_5040928505" description="Outer membrane protein beta-barrel domain-containing protein" evidence="1">
    <location>
        <begin position="19"/>
        <end position="218"/>
    </location>
</feature>
<feature type="signal peptide" evidence="1">
    <location>
        <begin position="1"/>
        <end position="18"/>
    </location>
</feature>
<dbReference type="Proteomes" id="UP001155280">
    <property type="component" value="Unassembled WGS sequence"/>
</dbReference>
<dbReference type="RefSeq" id="WP_241552368.1">
    <property type="nucleotide sequence ID" value="NZ_JANCNS010000003.1"/>
</dbReference>
<evidence type="ECO:0000256" key="1">
    <source>
        <dbReference type="SAM" id="SignalP"/>
    </source>
</evidence>